<dbReference type="Proteomes" id="UP000885826">
    <property type="component" value="Unassembled WGS sequence"/>
</dbReference>
<evidence type="ECO:0000256" key="4">
    <source>
        <dbReference type="ARBA" id="ARBA00022692"/>
    </source>
</evidence>
<evidence type="ECO:0000256" key="7">
    <source>
        <dbReference type="SAM" id="Phobius"/>
    </source>
</evidence>
<feature type="transmembrane region" description="Helical" evidence="7">
    <location>
        <begin position="135"/>
        <end position="156"/>
    </location>
</feature>
<evidence type="ECO:0000313" key="9">
    <source>
        <dbReference type="Proteomes" id="UP000885826"/>
    </source>
</evidence>
<evidence type="ECO:0000256" key="1">
    <source>
        <dbReference type="ARBA" id="ARBA00004651"/>
    </source>
</evidence>
<dbReference type="CDD" id="cd13147">
    <property type="entry name" value="MATE_MJ0709_like"/>
    <property type="match status" value="1"/>
</dbReference>
<feature type="transmembrane region" description="Helical" evidence="7">
    <location>
        <begin position="420"/>
        <end position="440"/>
    </location>
</feature>
<reference evidence="8" key="1">
    <citation type="journal article" date="2020" name="mSystems">
        <title>Genome- and Community-Level Interaction Insights into Carbon Utilization and Element Cycling Functions of Hydrothermarchaeota in Hydrothermal Sediment.</title>
        <authorList>
            <person name="Zhou Z."/>
            <person name="Liu Y."/>
            <person name="Xu W."/>
            <person name="Pan J."/>
            <person name="Luo Z.H."/>
            <person name="Li M."/>
        </authorList>
    </citation>
    <scope>NUCLEOTIDE SEQUENCE</scope>
    <source>
        <strain evidence="8">HyVt-388</strain>
    </source>
</reference>
<keyword evidence="3" id="KW-1003">Cell membrane</keyword>
<sequence length="454" mass="48983">MTRGVRALLGDPEKVVLKLSTPMIVAMLVQSLYNIADGIWVSGLGADALAAIGLFFPVFMFIISIAVGISIGGSATISRKIGARNKKLADSAAVHTLIIGIGLGIILTLILLLFIDNLFSLIGTKGRPVFLAMGYARILIAGTVILFSSNVASGILRGEGDTKRAMYAMVFGSLLNIVLDPIFIYRFKLGVVGAAWATLTSISASAVVFIFWLFIKRDTYVAIKFKGFRFNGGIIFEILRVGIPSSFAQFSMALAMFILNVIVVKVAGTNGIAVFTSAWRIIMLGIVPLLGIAIGVTAVTAAAYGAQDFDKLDRGYLYGIKFGFLVELGIVSAVLIFAPQIARLFTYSRGAVHIFKELVTALRWLVIFLLVTPFGLLTSSMFQGIGRGENSLAVTILRTLIMQVFFSYLLGYYFNFGLRGVWWGIVIGNIVASVISFTWGRLTIHGLKLHSSGG</sequence>
<evidence type="ECO:0000256" key="2">
    <source>
        <dbReference type="ARBA" id="ARBA00022448"/>
    </source>
</evidence>
<dbReference type="InterPro" id="IPR052031">
    <property type="entry name" value="Membrane_Transporter-Flippase"/>
</dbReference>
<protein>
    <submittedName>
        <fullName evidence="8">MATE family efflux transporter</fullName>
    </submittedName>
</protein>
<proteinExistence type="predicted"/>
<dbReference type="PANTHER" id="PTHR43549:SF2">
    <property type="entry name" value="MULTIDRUG RESISTANCE PROTEIN NORM-RELATED"/>
    <property type="match status" value="1"/>
</dbReference>
<dbReference type="GO" id="GO:0015297">
    <property type="term" value="F:antiporter activity"/>
    <property type="evidence" value="ECO:0007669"/>
    <property type="project" value="InterPro"/>
</dbReference>
<comment type="caution">
    <text evidence="8">The sequence shown here is derived from an EMBL/GenBank/DDBJ whole genome shotgun (WGS) entry which is preliminary data.</text>
</comment>
<feature type="transmembrane region" description="Helical" evidence="7">
    <location>
        <begin position="48"/>
        <end position="71"/>
    </location>
</feature>
<keyword evidence="5 7" id="KW-1133">Transmembrane helix</keyword>
<dbReference type="PANTHER" id="PTHR43549">
    <property type="entry name" value="MULTIDRUG RESISTANCE PROTEIN YPNP-RELATED"/>
    <property type="match status" value="1"/>
</dbReference>
<dbReference type="GO" id="GO:0042910">
    <property type="term" value="F:xenobiotic transmembrane transporter activity"/>
    <property type="evidence" value="ECO:0007669"/>
    <property type="project" value="InterPro"/>
</dbReference>
<feature type="transmembrane region" description="Helical" evidence="7">
    <location>
        <begin position="168"/>
        <end position="187"/>
    </location>
</feature>
<keyword evidence="2" id="KW-0813">Transport</keyword>
<organism evidence="8 9">
    <name type="scientific">candidate division WOR-3 bacterium</name>
    <dbReference type="NCBI Taxonomy" id="2052148"/>
    <lineage>
        <taxon>Bacteria</taxon>
        <taxon>Bacteria division WOR-3</taxon>
    </lineage>
</organism>
<keyword evidence="4 7" id="KW-0812">Transmembrane</keyword>
<evidence type="ECO:0000256" key="5">
    <source>
        <dbReference type="ARBA" id="ARBA00022989"/>
    </source>
</evidence>
<dbReference type="Pfam" id="PF01554">
    <property type="entry name" value="MatE"/>
    <property type="match status" value="2"/>
</dbReference>
<dbReference type="GO" id="GO:0005886">
    <property type="term" value="C:plasma membrane"/>
    <property type="evidence" value="ECO:0007669"/>
    <property type="project" value="UniProtKB-SubCell"/>
</dbReference>
<comment type="subcellular location">
    <subcellularLocation>
        <location evidence="1">Cell membrane</location>
        <topology evidence="1">Multi-pass membrane protein</topology>
    </subcellularLocation>
</comment>
<feature type="transmembrane region" description="Helical" evidence="7">
    <location>
        <begin position="392"/>
        <end position="414"/>
    </location>
</feature>
<feature type="transmembrane region" description="Helical" evidence="7">
    <location>
        <begin position="281"/>
        <end position="304"/>
    </location>
</feature>
<keyword evidence="6 7" id="KW-0472">Membrane</keyword>
<dbReference type="AlphaFoldDB" id="A0A9C9ELR8"/>
<accession>A0A9C9ELR8</accession>
<name>A0A9C9ELR8_UNCW3</name>
<dbReference type="PIRSF" id="PIRSF006603">
    <property type="entry name" value="DinF"/>
    <property type="match status" value="1"/>
</dbReference>
<feature type="transmembrane region" description="Helical" evidence="7">
    <location>
        <begin position="193"/>
        <end position="215"/>
    </location>
</feature>
<feature type="transmembrane region" description="Helical" evidence="7">
    <location>
        <begin position="15"/>
        <end position="36"/>
    </location>
</feature>
<gene>
    <name evidence="8" type="ORF">ENI34_03925</name>
</gene>
<dbReference type="InterPro" id="IPR048279">
    <property type="entry name" value="MdtK-like"/>
</dbReference>
<evidence type="ECO:0000256" key="3">
    <source>
        <dbReference type="ARBA" id="ARBA00022475"/>
    </source>
</evidence>
<feature type="transmembrane region" description="Helical" evidence="7">
    <location>
        <begin position="361"/>
        <end position="380"/>
    </location>
</feature>
<evidence type="ECO:0000313" key="8">
    <source>
        <dbReference type="EMBL" id="HEC78275.1"/>
    </source>
</evidence>
<feature type="transmembrane region" description="Helical" evidence="7">
    <location>
        <begin position="250"/>
        <end position="275"/>
    </location>
</feature>
<feature type="transmembrane region" description="Helical" evidence="7">
    <location>
        <begin position="92"/>
        <end position="115"/>
    </location>
</feature>
<dbReference type="InterPro" id="IPR002528">
    <property type="entry name" value="MATE_fam"/>
</dbReference>
<dbReference type="EMBL" id="DRIG01000041">
    <property type="protein sequence ID" value="HEC78275.1"/>
    <property type="molecule type" value="Genomic_DNA"/>
</dbReference>
<dbReference type="NCBIfam" id="TIGR00797">
    <property type="entry name" value="matE"/>
    <property type="match status" value="1"/>
</dbReference>
<feature type="transmembrane region" description="Helical" evidence="7">
    <location>
        <begin position="316"/>
        <end position="341"/>
    </location>
</feature>
<evidence type="ECO:0000256" key="6">
    <source>
        <dbReference type="ARBA" id="ARBA00023136"/>
    </source>
</evidence>